<keyword evidence="1" id="KW-0812">Transmembrane</keyword>
<proteinExistence type="predicted"/>
<feature type="transmembrane region" description="Helical" evidence="1">
    <location>
        <begin position="46"/>
        <end position="63"/>
    </location>
</feature>
<sequence length="294" mass="30883">MKGIAPWLQAHWDWRAAGNFICGGSGSGLLVLAAAHASSGGTVDRIIVLAGLALIAAGLAMVWTELGRQLRFLNVFRHARTSWMTREALVAMPLFGFGVLAAWTGERGLLLCTAAFALGFLYCQARMLHASKGIPAWRIATSVPLLASTGLAEGAGALLALHYLASGGTAVAGSAQLWLFAVLLALRFVNWEAYRQSVKSNVPEDALKAIAQVTPHVVRFGHAAPAALLLAGLLLPGIAAEAGALAGLLAIEAGWRLKFCIVRKAGFNQGFALPVTPNRGLSGTHRGIKPGWRP</sequence>
<feature type="transmembrane region" description="Helical" evidence="1">
    <location>
        <begin position="108"/>
        <end position="125"/>
    </location>
</feature>
<evidence type="ECO:0000313" key="3">
    <source>
        <dbReference type="Proteomes" id="UP001501706"/>
    </source>
</evidence>
<keyword evidence="1" id="KW-1133">Transmembrane helix</keyword>
<protein>
    <recommendedName>
        <fullName evidence="4">Phenylacetyl-CoA:acceptor oxidoreductase</fullName>
    </recommendedName>
</protein>
<feature type="transmembrane region" description="Helical" evidence="1">
    <location>
        <begin position="83"/>
        <end position="102"/>
    </location>
</feature>
<dbReference type="EMBL" id="BAAAEN010000052">
    <property type="protein sequence ID" value="GAA0534601.1"/>
    <property type="molecule type" value="Genomic_DNA"/>
</dbReference>
<keyword evidence="1" id="KW-0472">Membrane</keyword>
<feature type="transmembrane region" description="Helical" evidence="1">
    <location>
        <begin position="170"/>
        <end position="189"/>
    </location>
</feature>
<accession>A0ABN1D587</accession>
<reference evidence="2 3" key="1">
    <citation type="journal article" date="2019" name="Int. J. Syst. Evol. Microbiol.">
        <title>The Global Catalogue of Microorganisms (GCM) 10K type strain sequencing project: providing services to taxonomists for standard genome sequencing and annotation.</title>
        <authorList>
            <consortium name="The Broad Institute Genomics Platform"/>
            <consortium name="The Broad Institute Genome Sequencing Center for Infectious Disease"/>
            <person name="Wu L."/>
            <person name="Ma J."/>
        </authorList>
    </citation>
    <scope>NUCLEOTIDE SEQUENCE [LARGE SCALE GENOMIC DNA]</scope>
    <source>
        <strain evidence="2 3">JCM 14330</strain>
    </source>
</reference>
<feature type="transmembrane region" description="Helical" evidence="1">
    <location>
        <begin position="145"/>
        <end position="164"/>
    </location>
</feature>
<dbReference type="Proteomes" id="UP001501706">
    <property type="component" value="Unassembled WGS sequence"/>
</dbReference>
<evidence type="ECO:0008006" key="4">
    <source>
        <dbReference type="Google" id="ProtNLM"/>
    </source>
</evidence>
<keyword evidence="3" id="KW-1185">Reference proteome</keyword>
<evidence type="ECO:0000313" key="2">
    <source>
        <dbReference type="EMBL" id="GAA0534601.1"/>
    </source>
</evidence>
<organism evidence="2 3">
    <name type="scientific">Pigmentiphaga daeguensis</name>
    <dbReference type="NCBI Taxonomy" id="414049"/>
    <lineage>
        <taxon>Bacteria</taxon>
        <taxon>Pseudomonadati</taxon>
        <taxon>Pseudomonadota</taxon>
        <taxon>Betaproteobacteria</taxon>
        <taxon>Burkholderiales</taxon>
        <taxon>Alcaligenaceae</taxon>
        <taxon>Pigmentiphaga</taxon>
    </lineage>
</organism>
<evidence type="ECO:0000256" key="1">
    <source>
        <dbReference type="SAM" id="Phobius"/>
    </source>
</evidence>
<dbReference type="Gene3D" id="1.20.1630.10">
    <property type="entry name" value="Formate dehydrogenase/DMSO reductase domain"/>
    <property type="match status" value="1"/>
</dbReference>
<gene>
    <name evidence="2" type="ORF">GCM10009097_59500</name>
</gene>
<comment type="caution">
    <text evidence="2">The sequence shown here is derived from an EMBL/GenBank/DDBJ whole genome shotgun (WGS) entry which is preliminary data.</text>
</comment>
<name>A0ABN1D587_9BURK</name>
<feature type="transmembrane region" description="Helical" evidence="1">
    <location>
        <begin position="12"/>
        <end position="34"/>
    </location>
</feature>
<dbReference type="RefSeq" id="WP_343928852.1">
    <property type="nucleotide sequence ID" value="NZ_BAAAEN010000052.1"/>
</dbReference>